<dbReference type="EMBL" id="PFBI01000006">
    <property type="protein sequence ID" value="PIR84615.1"/>
    <property type="molecule type" value="Genomic_DNA"/>
</dbReference>
<name>A0A2H0UFP3_9BACT</name>
<dbReference type="InterPro" id="IPR001708">
    <property type="entry name" value="YidC/ALB3/OXA1/COX18"/>
</dbReference>
<dbReference type="CDD" id="cd20070">
    <property type="entry name" value="5TM_YidC_Alb3"/>
    <property type="match status" value="1"/>
</dbReference>
<keyword evidence="3" id="KW-1003">Cell membrane</keyword>
<evidence type="ECO:0000256" key="6">
    <source>
        <dbReference type="ARBA" id="ARBA00022989"/>
    </source>
</evidence>
<keyword evidence="2" id="KW-0813">Transport</keyword>
<evidence type="ECO:0000259" key="11">
    <source>
        <dbReference type="Pfam" id="PF02096"/>
    </source>
</evidence>
<reference evidence="13" key="1">
    <citation type="submission" date="2017-09" db="EMBL/GenBank/DDBJ databases">
        <title>Depth-based differentiation of microbial function through sediment-hosted aquifers and enrichment of novel symbionts in the deep terrestrial subsurface.</title>
        <authorList>
            <person name="Probst A.J."/>
            <person name="Ladd B."/>
            <person name="Jarett J.K."/>
            <person name="Geller-Mcgrath D.E."/>
            <person name="Sieber C.M.K."/>
            <person name="Emerson J.B."/>
            <person name="Anantharaman K."/>
            <person name="Thomas B.C."/>
            <person name="Malmstrom R."/>
            <person name="Stieglmeier M."/>
            <person name="Klingl A."/>
            <person name="Woyke T."/>
            <person name="Ryan C.M."/>
            <person name="Banfield J.F."/>
        </authorList>
    </citation>
    <scope>NUCLEOTIDE SEQUENCE [LARGE SCALE GENOMIC DNA]</scope>
</reference>
<keyword evidence="4 9" id="KW-0812">Transmembrane</keyword>
<gene>
    <name evidence="12" type="ORF">COU16_03515</name>
</gene>
<evidence type="ECO:0000256" key="4">
    <source>
        <dbReference type="ARBA" id="ARBA00022692"/>
    </source>
</evidence>
<feature type="domain" description="Membrane insertase YidC/Oxa/ALB C-terminal" evidence="11">
    <location>
        <begin position="31"/>
        <end position="240"/>
    </location>
</feature>
<comment type="caution">
    <text evidence="12">The sequence shown here is derived from an EMBL/GenBank/DDBJ whole genome shotgun (WGS) entry which is preliminary data.</text>
</comment>
<dbReference type="GO" id="GO:0005886">
    <property type="term" value="C:plasma membrane"/>
    <property type="evidence" value="ECO:0007669"/>
    <property type="project" value="UniProtKB-SubCell"/>
</dbReference>
<evidence type="ECO:0000313" key="12">
    <source>
        <dbReference type="EMBL" id="PIR84615.1"/>
    </source>
</evidence>
<dbReference type="GO" id="GO:0032977">
    <property type="term" value="F:membrane insertase activity"/>
    <property type="evidence" value="ECO:0007669"/>
    <property type="project" value="InterPro"/>
</dbReference>
<comment type="subcellular location">
    <subcellularLocation>
        <location evidence="1">Cell membrane</location>
        <topology evidence="1">Multi-pass membrane protein</topology>
    </subcellularLocation>
    <subcellularLocation>
        <location evidence="9">Membrane</location>
        <topology evidence="9">Multi-pass membrane protein</topology>
    </subcellularLocation>
</comment>
<keyword evidence="5" id="KW-0653">Protein transport</keyword>
<keyword evidence="7 10" id="KW-0472">Membrane</keyword>
<evidence type="ECO:0000256" key="9">
    <source>
        <dbReference type="RuleBase" id="RU003945"/>
    </source>
</evidence>
<dbReference type="PANTHER" id="PTHR12428:SF65">
    <property type="entry name" value="CYTOCHROME C OXIDASE ASSEMBLY PROTEIN COX18, MITOCHONDRIAL"/>
    <property type="match status" value="1"/>
</dbReference>
<evidence type="ECO:0000256" key="8">
    <source>
        <dbReference type="ARBA" id="ARBA00023186"/>
    </source>
</evidence>
<sequence length="254" mass="28734">MFLNLWHTIFFDPVYNILVFFIDVVPGGDIGLAIVFTTIVVKTVLLPLSMKAAHTQRAMRLIEPELKRIQEKYKDKREELAKHMMELYKKAGVNPFSSILLLFIQIPIIIALYFSVARGGGVHLPEINTAILYSFIPNPETASMLFLGAVDMAAKSFPIALIAGLSQYVLMKMSLPPLKPREKDATPNFKDDFSRSMQIQMKYGMPIIIFVIGYTISAAIALYFAVSNIFGIAQEYVVRKRHPHVLPEELEKQI</sequence>
<evidence type="ECO:0000256" key="7">
    <source>
        <dbReference type="ARBA" id="ARBA00023136"/>
    </source>
</evidence>
<dbReference type="NCBIfam" id="TIGR03592">
    <property type="entry name" value="yidC_oxa1_cterm"/>
    <property type="match status" value="1"/>
</dbReference>
<proteinExistence type="inferred from homology"/>
<evidence type="ECO:0000256" key="3">
    <source>
        <dbReference type="ARBA" id="ARBA00022475"/>
    </source>
</evidence>
<evidence type="ECO:0000313" key="13">
    <source>
        <dbReference type="Proteomes" id="UP000229344"/>
    </source>
</evidence>
<protein>
    <recommendedName>
        <fullName evidence="11">Membrane insertase YidC/Oxa/ALB C-terminal domain-containing protein</fullName>
    </recommendedName>
</protein>
<feature type="transmembrane region" description="Helical" evidence="10">
    <location>
        <begin position="152"/>
        <end position="171"/>
    </location>
</feature>
<dbReference type="AlphaFoldDB" id="A0A2H0UFP3"/>
<dbReference type="Proteomes" id="UP000229344">
    <property type="component" value="Unassembled WGS sequence"/>
</dbReference>
<feature type="transmembrane region" description="Helical" evidence="10">
    <location>
        <begin position="30"/>
        <end position="50"/>
    </location>
</feature>
<evidence type="ECO:0000256" key="10">
    <source>
        <dbReference type="SAM" id="Phobius"/>
    </source>
</evidence>
<feature type="transmembrane region" description="Helical" evidence="10">
    <location>
        <begin position="203"/>
        <end position="226"/>
    </location>
</feature>
<feature type="transmembrane region" description="Helical" evidence="10">
    <location>
        <begin position="92"/>
        <end position="114"/>
    </location>
</feature>
<comment type="similarity">
    <text evidence="9">Belongs to the OXA1/ALB3/YidC family.</text>
</comment>
<keyword evidence="6 10" id="KW-1133">Transmembrane helix</keyword>
<evidence type="ECO:0000256" key="5">
    <source>
        <dbReference type="ARBA" id="ARBA00022927"/>
    </source>
</evidence>
<dbReference type="PANTHER" id="PTHR12428">
    <property type="entry name" value="OXA1"/>
    <property type="match status" value="1"/>
</dbReference>
<evidence type="ECO:0000256" key="2">
    <source>
        <dbReference type="ARBA" id="ARBA00022448"/>
    </source>
</evidence>
<accession>A0A2H0UFP3</accession>
<dbReference type="Pfam" id="PF02096">
    <property type="entry name" value="60KD_IMP"/>
    <property type="match status" value="1"/>
</dbReference>
<dbReference type="GO" id="GO:0051205">
    <property type="term" value="P:protein insertion into membrane"/>
    <property type="evidence" value="ECO:0007669"/>
    <property type="project" value="TreeGrafter"/>
</dbReference>
<organism evidence="12 13">
    <name type="scientific">Candidatus Kaiserbacteria bacterium CG10_big_fil_rev_8_21_14_0_10_47_16</name>
    <dbReference type="NCBI Taxonomy" id="1974608"/>
    <lineage>
        <taxon>Bacteria</taxon>
        <taxon>Candidatus Kaiseribacteriota</taxon>
    </lineage>
</organism>
<keyword evidence="8" id="KW-0143">Chaperone</keyword>
<evidence type="ECO:0000256" key="1">
    <source>
        <dbReference type="ARBA" id="ARBA00004651"/>
    </source>
</evidence>
<dbReference type="InterPro" id="IPR028055">
    <property type="entry name" value="YidC/Oxa/ALB_C"/>
</dbReference>
<dbReference type="InterPro" id="IPR047196">
    <property type="entry name" value="YidC_ALB_C"/>
</dbReference>
<dbReference type="GO" id="GO:0015031">
    <property type="term" value="P:protein transport"/>
    <property type="evidence" value="ECO:0007669"/>
    <property type="project" value="UniProtKB-KW"/>
</dbReference>